<evidence type="ECO:0000256" key="6">
    <source>
        <dbReference type="ARBA" id="ARBA00025581"/>
    </source>
</evidence>
<keyword evidence="4 7" id="KW-0804">Transcription</keyword>
<dbReference type="GO" id="GO:0001097">
    <property type="term" value="F:TFIIH-class transcription factor complex binding"/>
    <property type="evidence" value="ECO:0007669"/>
    <property type="project" value="TreeGrafter"/>
</dbReference>
<comment type="subcellular location">
    <subcellularLocation>
        <location evidence="1 7">Nucleus</location>
    </subcellularLocation>
</comment>
<evidence type="ECO:0000256" key="7">
    <source>
        <dbReference type="PIRNR" id="PIRNR016398"/>
    </source>
</evidence>
<dbReference type="AlphaFoldDB" id="A0A9P8PEB6"/>
<dbReference type="Proteomes" id="UP000769528">
    <property type="component" value="Unassembled WGS sequence"/>
</dbReference>
<evidence type="ECO:0000256" key="8">
    <source>
        <dbReference type="SAM" id="MobiDB-lite"/>
    </source>
</evidence>
<comment type="subunit">
    <text evidence="7">Tetramer of two alpha and two beta chains.</text>
</comment>
<comment type="caution">
    <text evidence="10">The sequence shown here is derived from an EMBL/GenBank/DDBJ whole genome shotgun (WGS) entry which is preliminary data.</text>
</comment>
<dbReference type="InterPro" id="IPR054600">
    <property type="entry name" value="TFA2_E-tether"/>
</dbReference>
<dbReference type="Pfam" id="PF02186">
    <property type="entry name" value="TFIIE_beta"/>
    <property type="match status" value="1"/>
</dbReference>
<keyword evidence="5 7" id="KW-0539">Nucleus</keyword>
<evidence type="ECO:0000256" key="5">
    <source>
        <dbReference type="ARBA" id="ARBA00023242"/>
    </source>
</evidence>
<evidence type="ECO:0000256" key="2">
    <source>
        <dbReference type="ARBA" id="ARBA00023015"/>
    </source>
</evidence>
<feature type="region of interest" description="Disordered" evidence="8">
    <location>
        <begin position="19"/>
        <end position="83"/>
    </location>
</feature>
<name>A0A9P8PEB6_9ASCO</name>
<keyword evidence="11" id="KW-1185">Reference proteome</keyword>
<dbReference type="PROSITE" id="PS51351">
    <property type="entry name" value="TFIIE_BETA_C"/>
    <property type="match status" value="1"/>
</dbReference>
<organism evidence="10 11">
    <name type="scientific">Wickerhamomyces mucosus</name>
    <dbReference type="NCBI Taxonomy" id="1378264"/>
    <lineage>
        <taxon>Eukaryota</taxon>
        <taxon>Fungi</taxon>
        <taxon>Dikarya</taxon>
        <taxon>Ascomycota</taxon>
        <taxon>Saccharomycotina</taxon>
        <taxon>Saccharomycetes</taxon>
        <taxon>Phaffomycetales</taxon>
        <taxon>Wickerhamomycetaceae</taxon>
        <taxon>Wickerhamomyces</taxon>
    </lineage>
</organism>
<dbReference type="GO" id="GO:0005673">
    <property type="term" value="C:transcription factor TFIIE complex"/>
    <property type="evidence" value="ECO:0007669"/>
    <property type="project" value="UniProtKB-UniRule"/>
</dbReference>
<dbReference type="GO" id="GO:0003677">
    <property type="term" value="F:DNA binding"/>
    <property type="evidence" value="ECO:0007669"/>
    <property type="project" value="UniProtKB-UniRule"/>
</dbReference>
<evidence type="ECO:0000259" key="9">
    <source>
        <dbReference type="PROSITE" id="PS51351"/>
    </source>
</evidence>
<dbReference type="PANTHER" id="PTHR12716:SF8">
    <property type="entry name" value="TRANSCRIPTION INITIATION FACTOR IIE SUBUNIT BETA"/>
    <property type="match status" value="1"/>
</dbReference>
<feature type="domain" description="TFIIE beta" evidence="9">
    <location>
        <begin position="80"/>
        <end position="157"/>
    </location>
</feature>
<comment type="function">
    <text evidence="6 7">Recruits TFIIH to the initiation complex and stimulates the RNA polymerase II C-terminal domain kinase and DNA-dependent ATPase activities of TFIIH. Both TFIIH and TFIIE are required for promoter clearance by RNA polymerase.</text>
</comment>
<reference evidence="10" key="1">
    <citation type="journal article" date="2021" name="Open Biol.">
        <title>Shared evolutionary footprints suggest mitochondrial oxidative damage underlies multiple complex I losses in fungi.</title>
        <authorList>
            <person name="Schikora-Tamarit M.A."/>
            <person name="Marcet-Houben M."/>
            <person name="Nosek J."/>
            <person name="Gabaldon T."/>
        </authorList>
    </citation>
    <scope>NUCLEOTIDE SEQUENCE</scope>
    <source>
        <strain evidence="10">CBS6341</strain>
    </source>
</reference>
<accession>A0A9P8PEB6</accession>
<dbReference type="InterPro" id="IPR040501">
    <property type="entry name" value="TFA2_Winged_2"/>
</dbReference>
<reference evidence="10" key="2">
    <citation type="submission" date="2021-01" db="EMBL/GenBank/DDBJ databases">
        <authorList>
            <person name="Schikora-Tamarit M.A."/>
        </authorList>
    </citation>
    <scope>NUCLEOTIDE SEQUENCE</scope>
    <source>
        <strain evidence="10">CBS6341</strain>
    </source>
</reference>
<dbReference type="InterPro" id="IPR003166">
    <property type="entry name" value="TFIIE_bsu_DNA-bd"/>
</dbReference>
<protein>
    <recommendedName>
        <fullName evidence="7">Transcription initiation factor IIE subunit beta</fullName>
    </recommendedName>
</protein>
<dbReference type="OrthoDB" id="5323195at2759"/>
<dbReference type="Pfam" id="PF22254">
    <property type="entry name" value="TFA2_E-tether"/>
    <property type="match status" value="1"/>
</dbReference>
<dbReference type="PANTHER" id="PTHR12716">
    <property type="entry name" value="TRANSCRIPTION INITIATION FACTOR IIE, BETA SUBUNIT"/>
    <property type="match status" value="1"/>
</dbReference>
<evidence type="ECO:0000256" key="1">
    <source>
        <dbReference type="ARBA" id="ARBA00004123"/>
    </source>
</evidence>
<dbReference type="PIRSF" id="PIRSF016398">
    <property type="entry name" value="TFIIE-beta"/>
    <property type="match status" value="1"/>
</dbReference>
<evidence type="ECO:0000256" key="3">
    <source>
        <dbReference type="ARBA" id="ARBA00023125"/>
    </source>
</evidence>
<proteinExistence type="inferred from homology"/>
<gene>
    <name evidence="10" type="ORF">WICMUC_004935</name>
</gene>
<feature type="compositionally biased region" description="Low complexity" evidence="8">
    <location>
        <begin position="23"/>
        <end position="48"/>
    </location>
</feature>
<dbReference type="InterPro" id="IPR016656">
    <property type="entry name" value="TFIIE-bsu"/>
</dbReference>
<evidence type="ECO:0000256" key="4">
    <source>
        <dbReference type="ARBA" id="ARBA00023163"/>
    </source>
</evidence>
<comment type="similarity">
    <text evidence="7">Belongs to the TFIIE beta subunit family.</text>
</comment>
<dbReference type="Pfam" id="PF18121">
    <property type="entry name" value="TFA2_Winged_2"/>
    <property type="match status" value="1"/>
</dbReference>
<dbReference type="GO" id="GO:0006367">
    <property type="term" value="P:transcription initiation at RNA polymerase II promoter"/>
    <property type="evidence" value="ECO:0007669"/>
    <property type="project" value="UniProtKB-UniRule"/>
</dbReference>
<keyword evidence="3 7" id="KW-0238">DNA-binding</keyword>
<dbReference type="EMBL" id="JAEUBF010001309">
    <property type="protein sequence ID" value="KAH3670282.1"/>
    <property type="molecule type" value="Genomic_DNA"/>
</dbReference>
<keyword evidence="2 7" id="KW-0805">Transcription regulation</keyword>
<evidence type="ECO:0000313" key="11">
    <source>
        <dbReference type="Proteomes" id="UP000769528"/>
    </source>
</evidence>
<sequence>MSNPLLANLNAFKNKVKSAPVLSQTRRISSPSTPSSISSSKSTNSQKRTISDKNKNDSSSSYLGGSDDDDDQDDDSYRLKKPAYDTTGSHLSTKLLLAVEYIKSKTTTIPVSSLLSYLSLNDPEQRIKLIGLIKNLPKIKYDPIEETLEYVSIHNIKTKAELINFLRSQATFKGISVKELKDGWNDALQVIKELEDEGLILVLKTKKDNQPRLVWTNVGDPLNLIDDEFVTIWNGVKLPPQAELPGLLKQRGLKPASVDPATVKNINNDTNSNLKKRKQRKGKVTNTHMTGILKDYSGKV</sequence>
<evidence type="ECO:0000313" key="10">
    <source>
        <dbReference type="EMBL" id="KAH3670282.1"/>
    </source>
</evidence>